<dbReference type="EMBL" id="BTSY01000071">
    <property type="protein sequence ID" value="GMT37208.1"/>
    <property type="molecule type" value="Genomic_DNA"/>
</dbReference>
<feature type="non-terminal residue" evidence="6">
    <location>
        <position position="1"/>
    </location>
</feature>
<dbReference type="SUPFAM" id="SSF118310">
    <property type="entry name" value="AN1-like Zinc finger"/>
    <property type="match status" value="2"/>
</dbReference>
<dbReference type="PANTHER" id="PTHR14677:SF20">
    <property type="entry name" value="ZINC FINGER AN1-TYPE CONTAINING 2A-RELATED"/>
    <property type="match status" value="1"/>
</dbReference>
<keyword evidence="3" id="KW-0862">Zinc</keyword>
<dbReference type="InterPro" id="IPR057358">
    <property type="entry name" value="UBL_ZFAND1-like"/>
</dbReference>
<reference evidence="6" key="1">
    <citation type="submission" date="2023-10" db="EMBL/GenBank/DDBJ databases">
        <title>Genome assembly of Pristionchus species.</title>
        <authorList>
            <person name="Yoshida K."/>
            <person name="Sommer R.J."/>
        </authorList>
    </citation>
    <scope>NUCLEOTIDE SEQUENCE</scope>
    <source>
        <strain evidence="6">RS5133</strain>
    </source>
</reference>
<name>A0AAV5WNC6_9BILA</name>
<evidence type="ECO:0000313" key="8">
    <source>
        <dbReference type="Proteomes" id="UP001432322"/>
    </source>
</evidence>
<dbReference type="PANTHER" id="PTHR14677">
    <property type="entry name" value="ARSENITE INDUCUBLE RNA ASSOCIATED PROTEIN AIP-1-RELATED"/>
    <property type="match status" value="1"/>
</dbReference>
<dbReference type="Pfam" id="PF25327">
    <property type="entry name" value="UBL_ZFAND1"/>
    <property type="match status" value="1"/>
</dbReference>
<dbReference type="GO" id="GO:0045047">
    <property type="term" value="P:protein targeting to ER"/>
    <property type="evidence" value="ECO:0007669"/>
    <property type="project" value="TreeGrafter"/>
</dbReference>
<dbReference type="Gene3D" id="4.10.1110.10">
    <property type="entry name" value="AN1-like Zinc finger"/>
    <property type="match status" value="2"/>
</dbReference>
<dbReference type="InterPro" id="IPR000058">
    <property type="entry name" value="Znf_AN1"/>
</dbReference>
<evidence type="ECO:0000256" key="1">
    <source>
        <dbReference type="ARBA" id="ARBA00022723"/>
    </source>
</evidence>
<gene>
    <name evidence="6" type="ORF">PFISCL1PPCAC_24180</name>
    <name evidence="7" type="ORF">PFISCL1PPCAC_28505</name>
</gene>
<sequence length="254" mass="28451">LLRMAELPHIGRNCALAACQLLDFTPFECRDCSKHFCSTHRFAHSCPNKSARTLTEIPTGSEGAPLRPYLCSLDGCHGAESIKVVCPGCELNFCLKHRLDMDHSCPSLQKKEKPSVSNELREKIEKEIKDQLEKEQKKAPIEKKTKVFSADEQKRADRVAVMKLKMKEKGEDLIHIFVETPMDGQRRPIGVGKTWSVGRCIDASLKTFGIINENGVFGAKRLRFYSETGEVIEESEGVATTVKDMGNAVLKKEE</sequence>
<keyword evidence="1" id="KW-0479">Metal-binding</keyword>
<evidence type="ECO:0000256" key="4">
    <source>
        <dbReference type="PROSITE-ProRule" id="PRU00449"/>
    </source>
</evidence>
<evidence type="ECO:0000313" key="7">
    <source>
        <dbReference type="EMBL" id="GMT37208.1"/>
    </source>
</evidence>
<dbReference type="GO" id="GO:0008270">
    <property type="term" value="F:zinc ion binding"/>
    <property type="evidence" value="ECO:0007669"/>
    <property type="project" value="UniProtKB-KW"/>
</dbReference>
<dbReference type="PROSITE" id="PS51039">
    <property type="entry name" value="ZF_AN1"/>
    <property type="match status" value="1"/>
</dbReference>
<dbReference type="GO" id="GO:0005783">
    <property type="term" value="C:endoplasmic reticulum"/>
    <property type="evidence" value="ECO:0007669"/>
    <property type="project" value="TreeGrafter"/>
</dbReference>
<evidence type="ECO:0000256" key="2">
    <source>
        <dbReference type="ARBA" id="ARBA00022771"/>
    </source>
</evidence>
<dbReference type="SMART" id="SM00154">
    <property type="entry name" value="ZnF_AN1"/>
    <property type="match status" value="2"/>
</dbReference>
<keyword evidence="8" id="KW-1185">Reference proteome</keyword>
<organism evidence="6 8">
    <name type="scientific">Pristionchus fissidentatus</name>
    <dbReference type="NCBI Taxonomy" id="1538716"/>
    <lineage>
        <taxon>Eukaryota</taxon>
        <taxon>Metazoa</taxon>
        <taxon>Ecdysozoa</taxon>
        <taxon>Nematoda</taxon>
        <taxon>Chromadorea</taxon>
        <taxon>Rhabditida</taxon>
        <taxon>Rhabditina</taxon>
        <taxon>Diplogasteromorpha</taxon>
        <taxon>Diplogasteroidea</taxon>
        <taxon>Neodiplogasteridae</taxon>
        <taxon>Pristionchus</taxon>
    </lineage>
</organism>
<evidence type="ECO:0000256" key="3">
    <source>
        <dbReference type="ARBA" id="ARBA00022833"/>
    </source>
</evidence>
<protein>
    <recommendedName>
        <fullName evidence="5">AN1-type domain-containing protein</fullName>
    </recommendedName>
</protein>
<feature type="domain" description="AN1-type" evidence="5">
    <location>
        <begin position="65"/>
        <end position="113"/>
    </location>
</feature>
<dbReference type="GO" id="GO:0043161">
    <property type="term" value="P:proteasome-mediated ubiquitin-dependent protein catabolic process"/>
    <property type="evidence" value="ECO:0007669"/>
    <property type="project" value="TreeGrafter"/>
</dbReference>
<accession>A0AAV5WNC6</accession>
<proteinExistence type="predicted"/>
<keyword evidence="2 4" id="KW-0863">Zinc-finger</keyword>
<dbReference type="Pfam" id="PF01428">
    <property type="entry name" value="zf-AN1"/>
    <property type="match status" value="2"/>
</dbReference>
<dbReference type="AlphaFoldDB" id="A0AAV5WNC6"/>
<evidence type="ECO:0000259" key="5">
    <source>
        <dbReference type="PROSITE" id="PS51039"/>
    </source>
</evidence>
<comment type="caution">
    <text evidence="6">The sequence shown here is derived from an EMBL/GenBank/DDBJ whole genome shotgun (WGS) entry which is preliminary data.</text>
</comment>
<dbReference type="InterPro" id="IPR035896">
    <property type="entry name" value="AN1-like_Znf"/>
</dbReference>
<dbReference type="Proteomes" id="UP001432322">
    <property type="component" value="Unassembled WGS sequence"/>
</dbReference>
<dbReference type="EMBL" id="BTSY01000006">
    <property type="protein sequence ID" value="GMT32883.1"/>
    <property type="molecule type" value="Genomic_DNA"/>
</dbReference>
<evidence type="ECO:0000313" key="6">
    <source>
        <dbReference type="EMBL" id="GMT32883.1"/>
    </source>
</evidence>